<feature type="transmembrane region" description="Helical" evidence="1">
    <location>
        <begin position="40"/>
        <end position="60"/>
    </location>
</feature>
<keyword evidence="1" id="KW-0472">Membrane</keyword>
<feature type="transmembrane region" description="Helical" evidence="1">
    <location>
        <begin position="12"/>
        <end position="34"/>
    </location>
</feature>
<sequence length="93" mass="9786">MTAVPNEPFLSVAVRCFVVGAVGTAVVNAVWWLMAGGPMPPWASLVTSMVVMAAAGRVAAYRRERAWRRVIAAYELPSFGADGGDTPGRPPAV</sequence>
<dbReference type="RefSeq" id="WP_075001208.1">
    <property type="nucleotide sequence ID" value="NZ_FOGO01000007.1"/>
</dbReference>
<keyword evidence="1" id="KW-1133">Transmembrane helix</keyword>
<evidence type="ECO:0000313" key="3">
    <source>
        <dbReference type="Proteomes" id="UP000182841"/>
    </source>
</evidence>
<evidence type="ECO:0000313" key="2">
    <source>
        <dbReference type="EMBL" id="SES04039.1"/>
    </source>
</evidence>
<name>A0A1H9U3S9_9ACTN</name>
<keyword evidence="3" id="KW-1185">Reference proteome</keyword>
<proteinExistence type="predicted"/>
<reference evidence="3" key="1">
    <citation type="submission" date="2016-10" db="EMBL/GenBank/DDBJ databases">
        <authorList>
            <person name="Varghese N."/>
            <person name="Submissions S."/>
        </authorList>
    </citation>
    <scope>NUCLEOTIDE SEQUENCE [LARGE SCALE GENOMIC DNA]</scope>
    <source>
        <strain evidence="3">CGMCC 4.6825</strain>
    </source>
</reference>
<keyword evidence="1" id="KW-0812">Transmembrane</keyword>
<organism evidence="2 3">
    <name type="scientific">Streptomyces qinglanensis</name>
    <dbReference type="NCBI Taxonomy" id="943816"/>
    <lineage>
        <taxon>Bacteria</taxon>
        <taxon>Bacillati</taxon>
        <taxon>Actinomycetota</taxon>
        <taxon>Actinomycetes</taxon>
        <taxon>Kitasatosporales</taxon>
        <taxon>Streptomycetaceae</taxon>
        <taxon>Streptomyces</taxon>
    </lineage>
</organism>
<dbReference type="AlphaFoldDB" id="A0A1H9U3S9"/>
<dbReference type="Proteomes" id="UP000182841">
    <property type="component" value="Unassembled WGS sequence"/>
</dbReference>
<protein>
    <submittedName>
        <fullName evidence="2">Uncharacterized protein</fullName>
    </submittedName>
</protein>
<accession>A0A1H9U3S9</accession>
<gene>
    <name evidence="2" type="ORF">SAMN05421870_107297</name>
</gene>
<dbReference type="EMBL" id="FOGO01000007">
    <property type="protein sequence ID" value="SES04039.1"/>
    <property type="molecule type" value="Genomic_DNA"/>
</dbReference>
<evidence type="ECO:0000256" key="1">
    <source>
        <dbReference type="SAM" id="Phobius"/>
    </source>
</evidence>